<name>C5DMQ3_LACTC</name>
<dbReference type="InterPro" id="IPR013907">
    <property type="entry name" value="Sds3"/>
</dbReference>
<proteinExistence type="predicted"/>
<dbReference type="GO" id="GO:0010468">
    <property type="term" value="P:regulation of gene expression"/>
    <property type="evidence" value="ECO:0007669"/>
    <property type="project" value="UniProtKB-ARBA"/>
</dbReference>
<feature type="compositionally biased region" description="Polar residues" evidence="7">
    <location>
        <begin position="30"/>
        <end position="44"/>
    </location>
</feature>
<evidence type="ECO:0000256" key="1">
    <source>
        <dbReference type="ARBA" id="ARBA00004123"/>
    </source>
</evidence>
<dbReference type="FunCoup" id="C5DMQ3">
    <property type="interactions" value="151"/>
</dbReference>
<feature type="region of interest" description="Disordered" evidence="7">
    <location>
        <begin position="1"/>
        <end position="55"/>
    </location>
</feature>
<keyword evidence="2" id="KW-0678">Repressor</keyword>
<protein>
    <submittedName>
        <fullName evidence="8">KLTH0G10758p</fullName>
    </submittedName>
</protein>
<dbReference type="AlphaFoldDB" id="C5DMQ3"/>
<dbReference type="STRING" id="559295.C5DMQ3"/>
<dbReference type="OMA" id="VANAHSY"/>
<reference evidence="8 9" key="1">
    <citation type="journal article" date="2009" name="Genome Res.">
        <title>Comparative genomics of protoploid Saccharomycetaceae.</title>
        <authorList>
            <consortium name="The Genolevures Consortium"/>
            <person name="Souciet J.-L."/>
            <person name="Dujon B."/>
            <person name="Gaillardin C."/>
            <person name="Johnston M."/>
            <person name="Baret P.V."/>
            <person name="Cliften P."/>
            <person name="Sherman D.J."/>
            <person name="Weissenbach J."/>
            <person name="Westhof E."/>
            <person name="Wincker P."/>
            <person name="Jubin C."/>
            <person name="Poulain J."/>
            <person name="Barbe V."/>
            <person name="Segurens B."/>
            <person name="Artiguenave F."/>
            <person name="Anthouard V."/>
            <person name="Vacherie B."/>
            <person name="Val M.-E."/>
            <person name="Fulton R.S."/>
            <person name="Minx P."/>
            <person name="Wilson R."/>
            <person name="Durrens P."/>
            <person name="Jean G."/>
            <person name="Marck C."/>
            <person name="Martin T."/>
            <person name="Nikolski M."/>
            <person name="Rolland T."/>
            <person name="Seret M.-L."/>
            <person name="Casaregola S."/>
            <person name="Despons L."/>
            <person name="Fairhead C."/>
            <person name="Fischer G."/>
            <person name="Lafontaine I."/>
            <person name="Leh V."/>
            <person name="Lemaire M."/>
            <person name="de Montigny J."/>
            <person name="Neuveglise C."/>
            <person name="Thierry A."/>
            <person name="Blanc-Lenfle I."/>
            <person name="Bleykasten C."/>
            <person name="Diffels J."/>
            <person name="Fritsch E."/>
            <person name="Frangeul L."/>
            <person name="Goeffon A."/>
            <person name="Jauniaux N."/>
            <person name="Kachouri-Lafond R."/>
            <person name="Payen C."/>
            <person name="Potier S."/>
            <person name="Pribylova L."/>
            <person name="Ozanne C."/>
            <person name="Richard G.-F."/>
            <person name="Sacerdot C."/>
            <person name="Straub M.-L."/>
            <person name="Talla E."/>
        </authorList>
    </citation>
    <scope>NUCLEOTIDE SEQUENCE [LARGE SCALE GENOMIC DNA]</scope>
    <source>
        <strain evidence="9">ATCC 56472 / CBS 6340 / NRRL Y-8284</strain>
    </source>
</reference>
<evidence type="ECO:0000256" key="7">
    <source>
        <dbReference type="SAM" id="MobiDB-lite"/>
    </source>
</evidence>
<keyword evidence="9" id="KW-1185">Reference proteome</keyword>
<dbReference type="Proteomes" id="UP000002036">
    <property type="component" value="Chromosome G"/>
</dbReference>
<evidence type="ECO:0000256" key="3">
    <source>
        <dbReference type="ARBA" id="ARBA00023015"/>
    </source>
</evidence>
<evidence type="ECO:0000313" key="9">
    <source>
        <dbReference type="Proteomes" id="UP000002036"/>
    </source>
</evidence>
<keyword evidence="5" id="KW-0539">Nucleus</keyword>
<organism evidence="8 9">
    <name type="scientific">Lachancea thermotolerans (strain ATCC 56472 / CBS 6340 / NRRL Y-8284)</name>
    <name type="common">Yeast</name>
    <name type="synonym">Kluyveromyces thermotolerans</name>
    <dbReference type="NCBI Taxonomy" id="559295"/>
    <lineage>
        <taxon>Eukaryota</taxon>
        <taxon>Fungi</taxon>
        <taxon>Dikarya</taxon>
        <taxon>Ascomycota</taxon>
        <taxon>Saccharomycotina</taxon>
        <taxon>Saccharomycetes</taxon>
        <taxon>Saccharomycetales</taxon>
        <taxon>Saccharomycetaceae</taxon>
        <taxon>Lachancea</taxon>
    </lineage>
</organism>
<gene>
    <name evidence="8" type="ordered locus">KLTH0G10758g</name>
</gene>
<dbReference type="EMBL" id="CU928171">
    <property type="protein sequence ID" value="CAR25064.1"/>
    <property type="molecule type" value="Genomic_DNA"/>
</dbReference>
<dbReference type="SMART" id="SM01401">
    <property type="entry name" value="Sds3"/>
    <property type="match status" value="1"/>
</dbReference>
<dbReference type="Pfam" id="PF08598">
    <property type="entry name" value="Sds3"/>
    <property type="match status" value="1"/>
</dbReference>
<keyword evidence="4" id="KW-0804">Transcription</keyword>
<evidence type="ECO:0000256" key="2">
    <source>
        <dbReference type="ARBA" id="ARBA00022491"/>
    </source>
</evidence>
<evidence type="ECO:0000256" key="6">
    <source>
        <dbReference type="SAM" id="Coils"/>
    </source>
</evidence>
<evidence type="ECO:0000313" key="8">
    <source>
        <dbReference type="EMBL" id="CAR25064.1"/>
    </source>
</evidence>
<dbReference type="PANTHER" id="PTHR21964">
    <property type="entry name" value="BREAST CANCER METASTASIS-SUPPRESSOR 1"/>
    <property type="match status" value="1"/>
</dbReference>
<keyword evidence="6" id="KW-0175">Coiled coil</keyword>
<feature type="coiled-coil region" evidence="6">
    <location>
        <begin position="146"/>
        <end position="173"/>
    </location>
</feature>
<feature type="region of interest" description="Disordered" evidence="7">
    <location>
        <begin position="194"/>
        <end position="262"/>
    </location>
</feature>
<sequence length="334" mass="37818">MKVCSNRNRSRDAANEAGSGGSAVRGRSSPSLSEEQVTNSNTLPAISRKDKRRHNFESKVRKVSQNFSLDRDTHYRNRLTSLQTTLTTLHQGNSVQFLRKLRDLEEERDYELVRLRLFEEYRVNRSGIEFQEDIEKTKAEHEKVIKLCKEKLYESLESKMKKLQEERLLMDVANAHSYSMDYSRTKFQKTTRSATASAWDSSPNEFGKEISANESATDTGTERRSLRRRLATTAASRAMSDEQDAPSAKDSPAPLSYNSTSSESRFLQGISDSTDLQALLFGDKDREVKKTRATNRLSTKAAPPLQSLKPEEVTEDIALIRSLTGQPPAPFKNL</sequence>
<feature type="compositionally biased region" description="Polar residues" evidence="7">
    <location>
        <begin position="194"/>
        <end position="204"/>
    </location>
</feature>
<evidence type="ECO:0000256" key="4">
    <source>
        <dbReference type="ARBA" id="ARBA00023163"/>
    </source>
</evidence>
<dbReference type="eggNOG" id="KOG4466">
    <property type="taxonomic scope" value="Eukaryota"/>
</dbReference>
<dbReference type="OrthoDB" id="70376at2759"/>
<dbReference type="GeneID" id="8293779"/>
<dbReference type="KEGG" id="lth:KLTH0G10758g"/>
<accession>C5DMQ3</accession>
<comment type="subcellular location">
    <subcellularLocation>
        <location evidence="1">Nucleus</location>
    </subcellularLocation>
</comment>
<evidence type="ECO:0000256" key="5">
    <source>
        <dbReference type="ARBA" id="ARBA00023242"/>
    </source>
</evidence>
<keyword evidence="3" id="KW-0805">Transcription regulation</keyword>
<dbReference type="HOGENOM" id="CLU_067595_1_0_1"/>
<dbReference type="RefSeq" id="XP_002555501.1">
    <property type="nucleotide sequence ID" value="XM_002555455.1"/>
</dbReference>
<dbReference type="GO" id="GO:0005654">
    <property type="term" value="C:nucleoplasm"/>
    <property type="evidence" value="ECO:0007669"/>
    <property type="project" value="UniProtKB-ARBA"/>
</dbReference>
<dbReference type="InParanoid" id="C5DMQ3"/>